<dbReference type="Pfam" id="PF03544">
    <property type="entry name" value="TonB_C"/>
    <property type="match status" value="1"/>
</dbReference>
<keyword evidence="7" id="KW-0653">Protein transport</keyword>
<dbReference type="eggNOG" id="COG0810">
    <property type="taxonomic scope" value="Bacteria"/>
</dbReference>
<evidence type="ECO:0000256" key="6">
    <source>
        <dbReference type="ARBA" id="ARBA00022692"/>
    </source>
</evidence>
<dbReference type="PROSITE" id="PS52015">
    <property type="entry name" value="TONB_CTD"/>
    <property type="match status" value="1"/>
</dbReference>
<dbReference type="EMBL" id="CP000934">
    <property type="protein sequence ID" value="ACE84049.1"/>
    <property type="molecule type" value="Genomic_DNA"/>
</dbReference>
<organism evidence="12 13">
    <name type="scientific">Cellvibrio japonicus (strain Ueda107)</name>
    <name type="common">Pseudomonas fluorescens subsp. cellulosa</name>
    <dbReference type="NCBI Taxonomy" id="498211"/>
    <lineage>
        <taxon>Bacteria</taxon>
        <taxon>Pseudomonadati</taxon>
        <taxon>Pseudomonadota</taxon>
        <taxon>Gammaproteobacteria</taxon>
        <taxon>Cellvibrionales</taxon>
        <taxon>Cellvibrionaceae</taxon>
        <taxon>Cellvibrio</taxon>
    </lineage>
</organism>
<dbReference type="GO" id="GO:0031992">
    <property type="term" value="F:energy transducer activity"/>
    <property type="evidence" value="ECO:0007669"/>
    <property type="project" value="TreeGrafter"/>
</dbReference>
<keyword evidence="5" id="KW-0997">Cell inner membrane</keyword>
<evidence type="ECO:0000256" key="3">
    <source>
        <dbReference type="ARBA" id="ARBA00022448"/>
    </source>
</evidence>
<dbReference type="AlphaFoldDB" id="B3PLR3"/>
<protein>
    <submittedName>
        <fullName evidence="12">Possible energy transducer TonB, C-terminal region</fullName>
    </submittedName>
</protein>
<comment type="subcellular location">
    <subcellularLocation>
        <location evidence="1">Cell inner membrane</location>
        <topology evidence="1">Single-pass membrane protein</topology>
        <orientation evidence="1">Periplasmic side</orientation>
    </subcellularLocation>
</comment>
<evidence type="ECO:0000256" key="8">
    <source>
        <dbReference type="ARBA" id="ARBA00022989"/>
    </source>
</evidence>
<sequence length="268" mass="29423">MTTALYYQGCEHPDREKLPNTLSLISVVLIHALLIGMAFWHPAYLQPVLPDSPPRIMEAALITAAPPHQPTELPPGPQQVEAVATPEPMVKPEQAPELLTHKEAETVIRSAPEVPKPPREKKVEEIVKEAPVVNPVDATQSAPETTAPAAVEAQPAETATAIATGIQQQIRAATLNWQSLLQMHLEQRKRYPRRAQMRHQEGVPLVRFTMDRSGQVLSAELIKTSGHGELDKEAIALVKRAAPLPPPPADIQGETLTLTLPIEFFIHH</sequence>
<keyword evidence="13" id="KW-1185">Reference proteome</keyword>
<dbReference type="PANTHER" id="PTHR33446:SF2">
    <property type="entry name" value="PROTEIN TONB"/>
    <property type="match status" value="1"/>
</dbReference>
<dbReference type="Proteomes" id="UP000001036">
    <property type="component" value="Chromosome"/>
</dbReference>
<keyword evidence="8 10" id="KW-1133">Transmembrane helix</keyword>
<keyword evidence="9 10" id="KW-0472">Membrane</keyword>
<dbReference type="RefSeq" id="WP_012488278.1">
    <property type="nucleotide sequence ID" value="NC_010995.1"/>
</dbReference>
<evidence type="ECO:0000313" key="12">
    <source>
        <dbReference type="EMBL" id="ACE84049.1"/>
    </source>
</evidence>
<dbReference type="NCBIfam" id="TIGR01352">
    <property type="entry name" value="tonB_Cterm"/>
    <property type="match status" value="1"/>
</dbReference>
<evidence type="ECO:0000259" key="11">
    <source>
        <dbReference type="PROSITE" id="PS52015"/>
    </source>
</evidence>
<dbReference type="GO" id="GO:0015031">
    <property type="term" value="P:protein transport"/>
    <property type="evidence" value="ECO:0007669"/>
    <property type="project" value="UniProtKB-KW"/>
</dbReference>
<dbReference type="InterPro" id="IPR006260">
    <property type="entry name" value="TonB/TolA_C"/>
</dbReference>
<dbReference type="STRING" id="498211.CJA_2684"/>
<gene>
    <name evidence="12" type="ordered locus">CJA_2684</name>
</gene>
<comment type="similarity">
    <text evidence="2">Belongs to the TonB family.</text>
</comment>
<dbReference type="InterPro" id="IPR051045">
    <property type="entry name" value="TonB-dependent_transducer"/>
</dbReference>
<evidence type="ECO:0000313" key="13">
    <source>
        <dbReference type="Proteomes" id="UP000001036"/>
    </source>
</evidence>
<reference evidence="12 13" key="1">
    <citation type="journal article" date="2008" name="J. Bacteriol.">
        <title>Insights into plant cell wall degradation from the genome sequence of the soil bacterium Cellvibrio japonicus.</title>
        <authorList>
            <person name="Deboy R.T."/>
            <person name="Mongodin E.F."/>
            <person name="Fouts D.E."/>
            <person name="Tailford L.E."/>
            <person name="Khouri H."/>
            <person name="Emerson J.B."/>
            <person name="Mohamoud Y."/>
            <person name="Watkins K."/>
            <person name="Henrissat B."/>
            <person name="Gilbert H.J."/>
            <person name="Nelson K.E."/>
        </authorList>
    </citation>
    <scope>NUCLEOTIDE SEQUENCE [LARGE SCALE GENOMIC DNA]</scope>
    <source>
        <strain evidence="12 13">Ueda107</strain>
    </source>
</reference>
<evidence type="ECO:0000256" key="5">
    <source>
        <dbReference type="ARBA" id="ARBA00022519"/>
    </source>
</evidence>
<evidence type="ECO:0000256" key="7">
    <source>
        <dbReference type="ARBA" id="ARBA00022927"/>
    </source>
</evidence>
<dbReference type="Gene3D" id="3.30.1150.10">
    <property type="match status" value="1"/>
</dbReference>
<evidence type="ECO:0000256" key="1">
    <source>
        <dbReference type="ARBA" id="ARBA00004383"/>
    </source>
</evidence>
<proteinExistence type="inferred from homology"/>
<dbReference type="InterPro" id="IPR037682">
    <property type="entry name" value="TonB_C"/>
</dbReference>
<keyword evidence="3" id="KW-0813">Transport</keyword>
<evidence type="ECO:0000256" key="4">
    <source>
        <dbReference type="ARBA" id="ARBA00022475"/>
    </source>
</evidence>
<evidence type="ECO:0000256" key="9">
    <source>
        <dbReference type="ARBA" id="ARBA00023136"/>
    </source>
</evidence>
<evidence type="ECO:0000256" key="2">
    <source>
        <dbReference type="ARBA" id="ARBA00006555"/>
    </source>
</evidence>
<name>B3PLR3_CELJU</name>
<evidence type="ECO:0000256" key="10">
    <source>
        <dbReference type="SAM" id="Phobius"/>
    </source>
</evidence>
<dbReference type="HOGENOM" id="CLU_076333_1_0_6"/>
<accession>B3PLR3</accession>
<dbReference type="OrthoDB" id="6077935at2"/>
<dbReference type="GO" id="GO:0055085">
    <property type="term" value="P:transmembrane transport"/>
    <property type="evidence" value="ECO:0007669"/>
    <property type="project" value="InterPro"/>
</dbReference>
<dbReference type="PANTHER" id="PTHR33446">
    <property type="entry name" value="PROTEIN TONB-RELATED"/>
    <property type="match status" value="1"/>
</dbReference>
<dbReference type="SUPFAM" id="SSF74653">
    <property type="entry name" value="TolA/TonB C-terminal domain"/>
    <property type="match status" value="1"/>
</dbReference>
<dbReference type="GO" id="GO:0098797">
    <property type="term" value="C:plasma membrane protein complex"/>
    <property type="evidence" value="ECO:0007669"/>
    <property type="project" value="TreeGrafter"/>
</dbReference>
<dbReference type="KEGG" id="cja:CJA_2684"/>
<feature type="domain" description="TonB C-terminal" evidence="11">
    <location>
        <begin position="176"/>
        <end position="268"/>
    </location>
</feature>
<keyword evidence="6 10" id="KW-0812">Transmembrane</keyword>
<keyword evidence="4" id="KW-1003">Cell membrane</keyword>
<feature type="transmembrane region" description="Helical" evidence="10">
    <location>
        <begin position="21"/>
        <end position="40"/>
    </location>
</feature>